<dbReference type="RefSeq" id="WP_005214142.1">
    <property type="nucleotide sequence ID" value="NZ_KB291655.1"/>
</dbReference>
<sequence>MKKCMYCKKELNKDYVDNKIGVFCSEEHYDKYLSELSVEEYIELQTSICVCSDE</sequence>
<name>L1QDW1_9CLOT</name>
<accession>L1QDW1</accession>
<dbReference type="PATRIC" id="fig|545697.3.peg.2321"/>
<organism evidence="1 2">
    <name type="scientific">Clostridium celatum DSM 1785</name>
    <dbReference type="NCBI Taxonomy" id="545697"/>
    <lineage>
        <taxon>Bacteria</taxon>
        <taxon>Bacillati</taxon>
        <taxon>Bacillota</taxon>
        <taxon>Clostridia</taxon>
        <taxon>Eubacteriales</taxon>
        <taxon>Clostridiaceae</taxon>
        <taxon>Clostridium</taxon>
    </lineage>
</organism>
<proteinExistence type="predicted"/>
<dbReference type="Proteomes" id="UP000010420">
    <property type="component" value="Unassembled WGS sequence"/>
</dbReference>
<evidence type="ECO:0008006" key="3">
    <source>
        <dbReference type="Google" id="ProtNLM"/>
    </source>
</evidence>
<comment type="caution">
    <text evidence="1">The sequence shown here is derived from an EMBL/GenBank/DDBJ whole genome shotgun (WGS) entry which is preliminary data.</text>
</comment>
<keyword evidence="2" id="KW-1185">Reference proteome</keyword>
<dbReference type="eggNOG" id="ENOG502ZS52">
    <property type="taxonomic scope" value="Bacteria"/>
</dbReference>
<dbReference type="EMBL" id="AMEZ01000064">
    <property type="protein sequence ID" value="EKY25777.1"/>
    <property type="molecule type" value="Genomic_DNA"/>
</dbReference>
<evidence type="ECO:0000313" key="2">
    <source>
        <dbReference type="Proteomes" id="UP000010420"/>
    </source>
</evidence>
<protein>
    <recommendedName>
        <fullName evidence="3">TRASH domain-containing protein</fullName>
    </recommendedName>
</protein>
<evidence type="ECO:0000313" key="1">
    <source>
        <dbReference type="EMBL" id="EKY25777.1"/>
    </source>
</evidence>
<reference evidence="1 2" key="1">
    <citation type="submission" date="2012-05" db="EMBL/GenBank/DDBJ databases">
        <authorList>
            <person name="Weinstock G."/>
            <person name="Sodergren E."/>
            <person name="Lobos E.A."/>
            <person name="Fulton L."/>
            <person name="Fulton R."/>
            <person name="Courtney L."/>
            <person name="Fronick C."/>
            <person name="O'Laughlin M."/>
            <person name="Godfrey J."/>
            <person name="Wilson R.M."/>
            <person name="Miner T."/>
            <person name="Farmer C."/>
            <person name="Delehaunty K."/>
            <person name="Cordes M."/>
            <person name="Minx P."/>
            <person name="Tomlinson C."/>
            <person name="Chen J."/>
            <person name="Wollam A."/>
            <person name="Pepin K.H."/>
            <person name="Bhonagiri V."/>
            <person name="Zhang X."/>
            <person name="Suruliraj S."/>
            <person name="Warren W."/>
            <person name="Mitreva M."/>
            <person name="Mardis E.R."/>
            <person name="Wilson R.K."/>
        </authorList>
    </citation>
    <scope>NUCLEOTIDE SEQUENCE [LARGE SCALE GENOMIC DNA]</scope>
    <source>
        <strain evidence="1 2">DSM 1785</strain>
    </source>
</reference>
<dbReference type="HOGENOM" id="CLU_3041990_0_0_9"/>
<dbReference type="AlphaFoldDB" id="L1QDW1"/>
<dbReference type="STRING" id="545697.HMPREF0216_02359"/>
<gene>
    <name evidence="1" type="ORF">HMPREF0216_02359</name>
</gene>